<organism evidence="10 11">
    <name type="scientific">Flaviflagellibacter deserti</name>
    <dbReference type="NCBI Taxonomy" id="2267266"/>
    <lineage>
        <taxon>Bacteria</taxon>
        <taxon>Pseudomonadati</taxon>
        <taxon>Pseudomonadota</taxon>
        <taxon>Alphaproteobacteria</taxon>
        <taxon>Hyphomicrobiales</taxon>
        <taxon>Flaviflagellibacter</taxon>
    </lineage>
</organism>
<proteinExistence type="inferred from homology"/>
<evidence type="ECO:0000313" key="10">
    <source>
        <dbReference type="EMBL" id="MFC5066537.1"/>
    </source>
</evidence>
<feature type="transmembrane region" description="Helical" evidence="9">
    <location>
        <begin position="125"/>
        <end position="146"/>
    </location>
</feature>
<feature type="transmembrane region" description="Helical" evidence="9">
    <location>
        <begin position="12"/>
        <end position="34"/>
    </location>
</feature>
<evidence type="ECO:0000313" key="11">
    <source>
        <dbReference type="Proteomes" id="UP001595796"/>
    </source>
</evidence>
<dbReference type="RefSeq" id="WP_379768987.1">
    <property type="nucleotide sequence ID" value="NZ_JBHSJF010000001.1"/>
</dbReference>
<comment type="caution">
    <text evidence="10">The sequence shown here is derived from an EMBL/GenBank/DDBJ whole genome shotgun (WGS) entry which is preliminary data.</text>
</comment>
<feature type="transmembrane region" description="Helical" evidence="9">
    <location>
        <begin position="244"/>
        <end position="265"/>
    </location>
</feature>
<evidence type="ECO:0000256" key="1">
    <source>
        <dbReference type="ARBA" id="ARBA00004651"/>
    </source>
</evidence>
<evidence type="ECO:0000256" key="6">
    <source>
        <dbReference type="ARBA" id="ARBA00022989"/>
    </source>
</evidence>
<evidence type="ECO:0000256" key="4">
    <source>
        <dbReference type="ARBA" id="ARBA00022475"/>
    </source>
</evidence>
<feature type="transmembrane region" description="Helical" evidence="9">
    <location>
        <begin position="46"/>
        <end position="71"/>
    </location>
</feature>
<comment type="subcellular location">
    <subcellularLocation>
        <location evidence="1">Cell membrane</location>
        <topology evidence="1">Multi-pass membrane protein</topology>
    </subcellularLocation>
</comment>
<keyword evidence="4" id="KW-1003">Cell membrane</keyword>
<gene>
    <name evidence="10" type="ORF">ACFPFW_00735</name>
</gene>
<feature type="transmembrane region" description="Helical" evidence="9">
    <location>
        <begin position="186"/>
        <end position="205"/>
    </location>
</feature>
<evidence type="ECO:0000256" key="9">
    <source>
        <dbReference type="SAM" id="Phobius"/>
    </source>
</evidence>
<keyword evidence="7 9" id="KW-0472">Membrane</keyword>
<dbReference type="EMBL" id="JBHSJF010000001">
    <property type="protein sequence ID" value="MFC5066537.1"/>
    <property type="molecule type" value="Genomic_DNA"/>
</dbReference>
<keyword evidence="5 9" id="KW-0812">Transmembrane</keyword>
<reference evidence="11" key="1">
    <citation type="journal article" date="2019" name="Int. J. Syst. Evol. Microbiol.">
        <title>The Global Catalogue of Microorganisms (GCM) 10K type strain sequencing project: providing services to taxonomists for standard genome sequencing and annotation.</title>
        <authorList>
            <consortium name="The Broad Institute Genomics Platform"/>
            <consortium name="The Broad Institute Genome Sequencing Center for Infectious Disease"/>
            <person name="Wu L."/>
            <person name="Ma J."/>
        </authorList>
    </citation>
    <scope>NUCLEOTIDE SEQUENCE [LARGE SCALE GENOMIC DNA]</scope>
    <source>
        <strain evidence="11">CGMCC 1.16444</strain>
    </source>
</reference>
<evidence type="ECO:0000256" key="5">
    <source>
        <dbReference type="ARBA" id="ARBA00022692"/>
    </source>
</evidence>
<feature type="transmembrane region" description="Helical" evidence="9">
    <location>
        <begin position="285"/>
        <end position="310"/>
    </location>
</feature>
<dbReference type="PANTHER" id="PTHR21716">
    <property type="entry name" value="TRANSMEMBRANE PROTEIN"/>
    <property type="match status" value="1"/>
</dbReference>
<keyword evidence="11" id="KW-1185">Reference proteome</keyword>
<accession>A0ABV9YYE1</accession>
<evidence type="ECO:0000256" key="8">
    <source>
        <dbReference type="SAM" id="MobiDB-lite"/>
    </source>
</evidence>
<name>A0ABV9YYE1_9HYPH</name>
<evidence type="ECO:0000256" key="7">
    <source>
        <dbReference type="ARBA" id="ARBA00023136"/>
    </source>
</evidence>
<sequence length="380" mass="41304">MLIAVVMVLGGLKLASAVVAPAMLALFIIALAWPLQGWLQAKLPRLAALVLTLLTILAAFALLSSVGTWAFSHVGRWTMANAQTFQATYDRAANWLEGHGIAVAGIWAEHFSAGWVLGLIQRLTAHINATITFSLVVLIYVALGLVEVDAIAARIRSLPRKPLARAILEGCAETARKWRRFMVVRTLMSVLTGTLVWIFAVALGLPLAREWGVIAFVFNYIPIIGPFFATLLPTLISAVQMESWQSVATVLGCMWSIQLIVGSYVEPRLYGSALTISPTIVLFSIFLWTYLWGLPGTVLGVPIAVAALTFCRIDPRTEWLATLASTAPPQGDPRLAAEGGFPREPAAPTTSTKRMGGETIHTDQAVALRERGSWHTRWVK</sequence>
<keyword evidence="3" id="KW-0813">Transport</keyword>
<keyword evidence="6 9" id="KW-1133">Transmembrane helix</keyword>
<comment type="similarity">
    <text evidence="2">Belongs to the autoinducer-2 exporter (AI-2E) (TC 2.A.86) family.</text>
</comment>
<feature type="region of interest" description="Disordered" evidence="8">
    <location>
        <begin position="325"/>
        <end position="356"/>
    </location>
</feature>
<dbReference type="Pfam" id="PF01594">
    <property type="entry name" value="AI-2E_transport"/>
    <property type="match status" value="1"/>
</dbReference>
<feature type="transmembrane region" description="Helical" evidence="9">
    <location>
        <begin position="211"/>
        <end position="232"/>
    </location>
</feature>
<evidence type="ECO:0000256" key="3">
    <source>
        <dbReference type="ARBA" id="ARBA00022448"/>
    </source>
</evidence>
<dbReference type="Proteomes" id="UP001595796">
    <property type="component" value="Unassembled WGS sequence"/>
</dbReference>
<protein>
    <submittedName>
        <fullName evidence="10">AI-2E family transporter</fullName>
    </submittedName>
</protein>
<dbReference type="InterPro" id="IPR002549">
    <property type="entry name" value="AI-2E-like"/>
</dbReference>
<evidence type="ECO:0000256" key="2">
    <source>
        <dbReference type="ARBA" id="ARBA00009773"/>
    </source>
</evidence>
<dbReference type="PANTHER" id="PTHR21716:SF53">
    <property type="entry name" value="PERMEASE PERM-RELATED"/>
    <property type="match status" value="1"/>
</dbReference>